<sequence length="101" mass="11815">MRSLLNTDKPVRITISRIGKTIGLLALLEKHLERMPLTKVYLKSVTETIEEFQIRRSKWAIKQLDDCGEEIVCWKVMKVAGFRESYVERINAVIENEESMF</sequence>
<organism evidence="1 2">
    <name type="scientific">Aetokthonos hydrillicola Thurmond2011</name>
    <dbReference type="NCBI Taxonomy" id="2712845"/>
    <lineage>
        <taxon>Bacteria</taxon>
        <taxon>Bacillati</taxon>
        <taxon>Cyanobacteriota</taxon>
        <taxon>Cyanophyceae</taxon>
        <taxon>Nostocales</taxon>
        <taxon>Hapalosiphonaceae</taxon>
        <taxon>Aetokthonos</taxon>
    </lineage>
</organism>
<accession>A0AAP5IH71</accession>
<evidence type="ECO:0000313" key="1">
    <source>
        <dbReference type="EMBL" id="MDR9900789.1"/>
    </source>
</evidence>
<keyword evidence="2" id="KW-1185">Reference proteome</keyword>
<evidence type="ECO:0000313" key="2">
    <source>
        <dbReference type="Proteomes" id="UP000667802"/>
    </source>
</evidence>
<dbReference type="EMBL" id="JAALHA020000039">
    <property type="protein sequence ID" value="MDR9900789.1"/>
    <property type="molecule type" value="Genomic_DNA"/>
</dbReference>
<proteinExistence type="predicted"/>
<gene>
    <name evidence="1" type="ORF">G7B40_040595</name>
</gene>
<dbReference type="RefSeq" id="WP_208343042.1">
    <property type="nucleotide sequence ID" value="NZ_CAWQFN010000250.1"/>
</dbReference>
<dbReference type="AlphaFoldDB" id="A0AAP5IH71"/>
<name>A0AAP5IH71_9CYAN</name>
<comment type="caution">
    <text evidence="1">The sequence shown here is derived from an EMBL/GenBank/DDBJ whole genome shotgun (WGS) entry which is preliminary data.</text>
</comment>
<dbReference type="Proteomes" id="UP000667802">
    <property type="component" value="Unassembled WGS sequence"/>
</dbReference>
<protein>
    <submittedName>
        <fullName evidence="1">Uncharacterized protein</fullName>
    </submittedName>
</protein>
<reference evidence="2" key="1">
    <citation type="journal article" date="2021" name="Science">
        <title>Hunting the eagle killer: A cyanobacterial neurotoxin causes vacuolar myelinopathy.</title>
        <authorList>
            <person name="Breinlinger S."/>
            <person name="Phillips T.J."/>
            <person name="Haram B.N."/>
            <person name="Mares J."/>
            <person name="Martinez Yerena J.A."/>
            <person name="Hrouzek P."/>
            <person name="Sobotka R."/>
            <person name="Henderson W.M."/>
            <person name="Schmieder P."/>
            <person name="Williams S.M."/>
            <person name="Lauderdale J.D."/>
            <person name="Wilde H.D."/>
            <person name="Gerrin W."/>
            <person name="Kust A."/>
            <person name="Washington J.W."/>
            <person name="Wagner C."/>
            <person name="Geier B."/>
            <person name="Liebeke M."/>
            <person name="Enke H."/>
            <person name="Niedermeyer T.H.J."/>
            <person name="Wilde S.B."/>
        </authorList>
    </citation>
    <scope>NUCLEOTIDE SEQUENCE [LARGE SCALE GENOMIC DNA]</scope>
    <source>
        <strain evidence="2">Thurmond2011</strain>
    </source>
</reference>